<dbReference type="CDD" id="cd00882">
    <property type="entry name" value="Ras_like_GTPase"/>
    <property type="match status" value="1"/>
</dbReference>
<dbReference type="GO" id="GO:0005525">
    <property type="term" value="F:GTP binding"/>
    <property type="evidence" value="ECO:0007669"/>
    <property type="project" value="UniProtKB-KW"/>
</dbReference>
<organism evidence="3">
    <name type="scientific">Darwinula stevensoni</name>
    <dbReference type="NCBI Taxonomy" id="69355"/>
    <lineage>
        <taxon>Eukaryota</taxon>
        <taxon>Metazoa</taxon>
        <taxon>Ecdysozoa</taxon>
        <taxon>Arthropoda</taxon>
        <taxon>Crustacea</taxon>
        <taxon>Oligostraca</taxon>
        <taxon>Ostracoda</taxon>
        <taxon>Podocopa</taxon>
        <taxon>Podocopida</taxon>
        <taxon>Darwinulocopina</taxon>
        <taxon>Darwinuloidea</taxon>
        <taxon>Darwinulidae</taxon>
        <taxon>Darwinula</taxon>
    </lineage>
</organism>
<dbReference type="Pfam" id="PF00735">
    <property type="entry name" value="Septin"/>
    <property type="match status" value="1"/>
</dbReference>
<dbReference type="EMBL" id="CAJPEV010003029">
    <property type="protein sequence ID" value="CAG0898719.1"/>
    <property type="molecule type" value="Genomic_DNA"/>
</dbReference>
<dbReference type="EMBL" id="LR902546">
    <property type="protein sequence ID" value="CAD7250718.1"/>
    <property type="molecule type" value="Genomic_DNA"/>
</dbReference>
<keyword evidence="1" id="KW-0547">Nucleotide-binding</keyword>
<reference evidence="3" key="1">
    <citation type="submission" date="2020-11" db="EMBL/GenBank/DDBJ databases">
        <authorList>
            <person name="Tran Van P."/>
        </authorList>
    </citation>
    <scope>NUCLEOTIDE SEQUENCE</scope>
</reference>
<dbReference type="InterPro" id="IPR027417">
    <property type="entry name" value="P-loop_NTPase"/>
</dbReference>
<evidence type="ECO:0000259" key="2">
    <source>
        <dbReference type="PROSITE" id="PS50853"/>
    </source>
</evidence>
<evidence type="ECO:0000313" key="4">
    <source>
        <dbReference type="Proteomes" id="UP000677054"/>
    </source>
</evidence>
<dbReference type="OrthoDB" id="2386367at2759"/>
<accession>A0A7R9AB59</accession>
<protein>
    <recommendedName>
        <fullName evidence="2">Fibronectin type-III domain-containing protein</fullName>
    </recommendedName>
</protein>
<keyword evidence="4" id="KW-1185">Reference proteome</keyword>
<name>A0A7R9AB59_9CRUS</name>
<dbReference type="Gene3D" id="3.40.50.300">
    <property type="entry name" value="P-loop containing nucleotide triphosphate hydrolases"/>
    <property type="match status" value="1"/>
</dbReference>
<feature type="domain" description="Fibronectin type-III" evidence="2">
    <location>
        <begin position="207"/>
        <end position="301"/>
    </location>
</feature>
<evidence type="ECO:0000313" key="3">
    <source>
        <dbReference type="EMBL" id="CAD7250718.1"/>
    </source>
</evidence>
<dbReference type="PROSITE" id="PS50853">
    <property type="entry name" value="FN3"/>
    <property type="match status" value="1"/>
</dbReference>
<sequence length="654" mass="73533">MGDLVTRLREIVAKARNIRESIRFKAATHSIIAFEGVIEEALQRLDQDSSLAATFYSPLFNPNQLQAWLRTKDIEARNADILVQNFLEAGVEIRNASLAFQGNEGAPVICFFFRASDYADPFLASLKKCMGCRQEAVLSVPVPSEYGSPGQLHQLFEYQHLFLHYARARGNPAIKFVAAEGAEVEAWTIMLRKSRGTTTQVFIPPGEPFDVRFQVSPVGTGIAVHWKWPFIGRNYLSGFLVWFKAESDPPESWKYILHPSSPSRFPLPAPGRRYLFKVSASSFLGSGPCSPVTSWDYLIPQMQQRSMYPSDFLPISNYLQPSVLDGVISNGALKPAWYLKAKGKLSRPGEPSLYEIVALDVMRDPDSRTAKCEIHFEEIHEEREEKVIILLGATGAGKSTLVNALFNQFYGVQREDPFRLVLIPDTEREKPKAQSQTSWITAYTFPWQEGCEAPYNLTVVDTPGFGVTKGLMEDNSTMTQLHKLFAKKKAEGLSHINGIGFVLQASNARLTPTDEYIIDSILSVFGKDVVNNIYLMITFADTKTPPVLQAATEGKVPFVDFFCFNNSALFAPNEESKSWDYQFSSMFWKLGRKHFYDFFLKFQKSKPVSVQLSNQVLRERQAHEVTIQGIQTRIQDANMTTGVVGNLKLTSPHP</sequence>
<keyword evidence="1" id="KW-0342">GTP-binding</keyword>
<dbReference type="InterPro" id="IPR030379">
    <property type="entry name" value="G_SEPTIN_dom"/>
</dbReference>
<comment type="similarity">
    <text evidence="1">Belongs to the TRAFAC class TrmE-Era-EngA-EngB-Septin-like GTPase superfamily. Septin GTPase family.</text>
</comment>
<proteinExistence type="inferred from homology"/>
<dbReference type="SUPFAM" id="SSF52540">
    <property type="entry name" value="P-loop containing nucleoside triphosphate hydrolases"/>
    <property type="match status" value="1"/>
</dbReference>
<dbReference type="PANTHER" id="PTHR32046:SF11">
    <property type="entry name" value="IMMUNE-ASSOCIATED NUCLEOTIDE-BINDING PROTEIN 10-LIKE"/>
    <property type="match status" value="1"/>
</dbReference>
<dbReference type="PANTHER" id="PTHR32046">
    <property type="entry name" value="G DOMAIN-CONTAINING PROTEIN"/>
    <property type="match status" value="1"/>
</dbReference>
<dbReference type="InterPro" id="IPR003961">
    <property type="entry name" value="FN3_dom"/>
</dbReference>
<dbReference type="AlphaFoldDB" id="A0A7R9AB59"/>
<dbReference type="InterPro" id="IPR036116">
    <property type="entry name" value="FN3_sf"/>
</dbReference>
<dbReference type="SUPFAM" id="SSF49265">
    <property type="entry name" value="Fibronectin type III"/>
    <property type="match status" value="1"/>
</dbReference>
<evidence type="ECO:0000256" key="1">
    <source>
        <dbReference type="RuleBase" id="RU004560"/>
    </source>
</evidence>
<dbReference type="Proteomes" id="UP000677054">
    <property type="component" value="Unassembled WGS sequence"/>
</dbReference>
<gene>
    <name evidence="3" type="ORF">DSTB1V02_LOCUS10487</name>
</gene>